<dbReference type="KEGG" id="ssol:SULB_1360"/>
<comment type="function">
    <text evidence="6">Forms part of the ribosomal stalk, playing a central role in the interaction of the ribosome with GTP-bound translation factors.</text>
</comment>
<dbReference type="Proteomes" id="UP000076770">
    <property type="component" value="Chromosome i"/>
</dbReference>
<dbReference type="Proteomes" id="UP000273443">
    <property type="component" value="Chromosome"/>
</dbReference>
<evidence type="ECO:0000313" key="15">
    <source>
        <dbReference type="EMBL" id="AZF75984.1"/>
    </source>
</evidence>
<dbReference type="InterPro" id="IPR043141">
    <property type="entry name" value="Ribosomal_uL10-like_sf"/>
</dbReference>
<dbReference type="EMBL" id="CP011057">
    <property type="protein sequence ID" value="AKA79040.1"/>
    <property type="molecule type" value="Genomic_DNA"/>
</dbReference>
<dbReference type="Proteomes" id="UP000033085">
    <property type="component" value="Chromosome"/>
</dbReference>
<evidence type="ECO:0000313" key="27">
    <source>
        <dbReference type="Proteomes" id="UP000273194"/>
    </source>
</evidence>
<dbReference type="PATRIC" id="fig|2287.6.peg.1406"/>
<evidence type="ECO:0000313" key="11">
    <source>
        <dbReference type="EMBL" id="AKA79040.1"/>
    </source>
</evidence>
<evidence type="ECO:0000256" key="1">
    <source>
        <dbReference type="ARBA" id="ARBA00008889"/>
    </source>
</evidence>
<dbReference type="Proteomes" id="UP000033057">
    <property type="component" value="Chromosome"/>
</dbReference>
<protein>
    <recommendedName>
        <fullName evidence="6">Large ribosomal subunit protein uL10</fullName>
    </recommendedName>
    <alternativeName>
        <fullName evidence="6">Acidic ribosomal protein P0 homolog</fullName>
    </alternativeName>
</protein>
<dbReference type="EMBL" id="CP033235">
    <property type="protein sequence ID" value="AZF68120.1"/>
    <property type="molecule type" value="Genomic_DNA"/>
</dbReference>
<evidence type="ECO:0000313" key="31">
    <source>
        <dbReference type="Proteomes" id="UP000282269"/>
    </source>
</evidence>
<dbReference type="PANTHER" id="PTHR45699">
    <property type="entry name" value="60S ACIDIC RIBOSOMAL PROTEIN P0"/>
    <property type="match status" value="1"/>
</dbReference>
<dbReference type="InterPro" id="IPR022909">
    <property type="entry name" value="Ribosomal_uL10_arc"/>
</dbReference>
<evidence type="ECO:0000313" key="22">
    <source>
        <dbReference type="Proteomes" id="UP000033085"/>
    </source>
</evidence>
<evidence type="ECO:0000256" key="6">
    <source>
        <dbReference type="HAMAP-Rule" id="MF_00280"/>
    </source>
</evidence>
<evidence type="ECO:0000313" key="10">
    <source>
        <dbReference type="EMBL" id="AKA76348.1"/>
    </source>
</evidence>
<dbReference type="Pfam" id="PF00466">
    <property type="entry name" value="Ribosomal_L10"/>
    <property type="match status" value="1"/>
</dbReference>
<dbReference type="EMBL" id="LT549890">
    <property type="protein sequence ID" value="SAI83876.1"/>
    <property type="molecule type" value="Genomic_DNA"/>
</dbReference>
<dbReference type="Proteomes" id="UP000033106">
    <property type="component" value="Chromosome"/>
</dbReference>
<evidence type="ECO:0000313" key="24">
    <source>
        <dbReference type="Proteomes" id="UP000076770"/>
    </source>
</evidence>
<dbReference type="Proteomes" id="UP000267993">
    <property type="component" value="Chromosome"/>
</dbReference>
<feature type="compositionally biased region" description="Basic and acidic residues" evidence="7">
    <location>
        <begin position="309"/>
        <end position="325"/>
    </location>
</feature>
<dbReference type="Gene3D" id="3.90.105.20">
    <property type="match status" value="1"/>
</dbReference>
<evidence type="ECO:0000313" key="21">
    <source>
        <dbReference type="Proteomes" id="UP000033057"/>
    </source>
</evidence>
<feature type="domain" description="Large ribosomal subunit protein uL10-like insertion" evidence="8">
    <location>
        <begin position="115"/>
        <end position="185"/>
    </location>
</feature>
<dbReference type="EMBL" id="CP033241">
    <property type="protein sequence ID" value="AZF83835.1"/>
    <property type="molecule type" value="Genomic_DNA"/>
</dbReference>
<sequence>MKRLALALKQRKVASWKLEEVKELTELIKNSNTILIGNLEGFPADKLHEIRKKLRGKATIKVTKNTLFKIAAKNAGIDIEKLEQYLTGPNVFIFTKDNPFITNMFFENYKLRRYAMPGDKAEEEVVIPAGDTGMPAGPILSVFGKLKVQTKVQDGKVHVVKDTVVAKPGDVIPAEALPILQKLGIMPVYVKLKIKVAYHEGLVIPAESLKLDLEGYRSNITEAYRNAFTLAVEIAYPTPDVLKFTISKVFKNAIALASEIGYITPESAQAVISKAVAKAYALATAIGGKVDLGVQLPTVQQSQSQQPAAEEKKEEKKEEEKKGPSEEEIASGLASLFG</sequence>
<dbReference type="EMBL" id="CP033237">
    <property type="protein sequence ID" value="AZF73360.1"/>
    <property type="molecule type" value="Genomic_DNA"/>
</dbReference>
<name>A0A0E3JXD6_SACSO</name>
<reference evidence="25 26" key="4">
    <citation type="journal article" date="2018" name="Proc. Natl. Acad. Sci. U.S.A.">
        <title>Nonmutational mechanism of inheritance in the Archaeon Sulfolobus solfataricus.</title>
        <authorList>
            <person name="Payne S."/>
            <person name="McCarthy S."/>
            <person name="Johnson T."/>
            <person name="North E."/>
            <person name="Blum P."/>
        </authorList>
    </citation>
    <scope>NUCLEOTIDE SEQUENCE [LARGE SCALE GENOMIC DNA]</scope>
    <source>
        <strain evidence="13 25">SARC-H</strain>
        <strain evidence="14 29">SARC-I</strain>
        <strain evidence="16 30">SARC-N</strain>
        <strain evidence="17 31">SARC-O</strain>
        <strain evidence="18 26">SUL120</strain>
        <strain evidence="12 27">SULG</strain>
        <strain evidence="15 28">SULM</strain>
    </source>
</reference>
<evidence type="ECO:0000313" key="20">
    <source>
        <dbReference type="EMBL" id="SAI83876.1"/>
    </source>
</evidence>
<evidence type="ECO:0000313" key="23">
    <source>
        <dbReference type="Proteomes" id="UP000033106"/>
    </source>
</evidence>
<evidence type="ECO:0000313" key="9">
    <source>
        <dbReference type="EMBL" id="AKA73651.1"/>
    </source>
</evidence>
<dbReference type="EMBL" id="CP011055">
    <property type="protein sequence ID" value="AKA73651.1"/>
    <property type="molecule type" value="Genomic_DNA"/>
</dbReference>
<dbReference type="EMBL" id="CP033240">
    <property type="protein sequence ID" value="AZF81197.1"/>
    <property type="molecule type" value="Genomic_DNA"/>
</dbReference>
<dbReference type="GO" id="GO:0070180">
    <property type="term" value="F:large ribosomal subunit rRNA binding"/>
    <property type="evidence" value="ECO:0007669"/>
    <property type="project" value="UniProtKB-UniRule"/>
</dbReference>
<reference evidence="19 32" key="6">
    <citation type="journal article" date="2020" name="Nat. Commun.">
        <title>The structures of two archaeal type IV pili illuminate evolutionary relationships.</title>
        <authorList>
            <person name="Wang F."/>
            <person name="Baquero D.P."/>
            <person name="Su Z."/>
            <person name="Beltran L.C."/>
            <person name="Prangishvili D."/>
            <person name="Krupovic M."/>
            <person name="Egelman E.H."/>
        </authorList>
    </citation>
    <scope>NUCLEOTIDE SEQUENCE [LARGE SCALE GENOMIC DNA]</scope>
    <source>
        <strain evidence="19 32">POZ149</strain>
    </source>
</reference>
<dbReference type="HAMAP" id="MF_00280">
    <property type="entry name" value="Ribosomal_uL10_arch"/>
    <property type="match status" value="1"/>
</dbReference>
<dbReference type="GeneID" id="44129314"/>
<reference evidence="20" key="2">
    <citation type="submission" date="2016-04" db="EMBL/GenBank/DDBJ databases">
        <authorList>
            <person name="Evans L.H."/>
            <person name="Alamgir A."/>
            <person name="Owens N."/>
            <person name="Weber N.D."/>
            <person name="Virtaneva K."/>
            <person name="Barbian K."/>
            <person name="Babar A."/>
            <person name="Rosenke K."/>
        </authorList>
    </citation>
    <scope>NUCLEOTIDE SEQUENCE</scope>
    <source>
        <strain evidence="20">P1</strain>
    </source>
</reference>
<dbReference type="InterPro" id="IPR040637">
    <property type="entry name" value="Ribosomal_uL10-like_insert"/>
</dbReference>
<dbReference type="Proteomes" id="UP000282269">
    <property type="component" value="Chromosome"/>
</dbReference>
<evidence type="ECO:0000313" key="16">
    <source>
        <dbReference type="EMBL" id="AZF78594.1"/>
    </source>
</evidence>
<dbReference type="SUPFAM" id="SSF160369">
    <property type="entry name" value="Ribosomal protein L10-like"/>
    <property type="match status" value="1"/>
</dbReference>
<dbReference type="InterPro" id="IPR050323">
    <property type="entry name" value="Ribosomal_protein_uL10"/>
</dbReference>
<dbReference type="AlphaFoldDB" id="A0A0E3JXD6"/>
<dbReference type="InterPro" id="IPR043164">
    <property type="entry name" value="Ribosomal_uL10-like_insert_sf"/>
</dbReference>
<evidence type="ECO:0000313" key="26">
    <source>
        <dbReference type="Proteomes" id="UP000269431"/>
    </source>
</evidence>
<dbReference type="OrthoDB" id="30930at2157"/>
<accession>A0A0E3JXD6</accession>
<dbReference type="Proteomes" id="UP000594632">
    <property type="component" value="Chromosome"/>
</dbReference>
<evidence type="ECO:0000313" key="29">
    <source>
        <dbReference type="Proteomes" id="UP000275843"/>
    </source>
</evidence>
<keyword evidence="4 6" id="KW-0689">Ribosomal protein</keyword>
<proteinExistence type="inferred from homology"/>
<keyword evidence="5 6" id="KW-0687">Ribonucleoprotein</keyword>
<evidence type="ECO:0000313" key="30">
    <source>
        <dbReference type="Proteomes" id="UP000278715"/>
    </source>
</evidence>
<dbReference type="SMR" id="A0A0E3JXD6"/>
<dbReference type="Proteomes" id="UP000278715">
    <property type="component" value="Chromosome"/>
</dbReference>
<dbReference type="Proteomes" id="UP000269431">
    <property type="component" value="Chromosome"/>
</dbReference>
<dbReference type="PANTHER" id="PTHR45699:SF3">
    <property type="entry name" value="LARGE RIBOSOMAL SUBUNIT PROTEIN UL10"/>
    <property type="match status" value="1"/>
</dbReference>
<evidence type="ECO:0000256" key="4">
    <source>
        <dbReference type="ARBA" id="ARBA00022980"/>
    </source>
</evidence>
<dbReference type="NCBIfam" id="NF003095">
    <property type="entry name" value="PRK04019.1-1"/>
    <property type="match status" value="1"/>
</dbReference>
<dbReference type="Gene3D" id="6.10.140.760">
    <property type="match status" value="1"/>
</dbReference>
<dbReference type="KEGG" id="ssoa:SULA_1359"/>
<dbReference type="RefSeq" id="WP_009990632.1">
    <property type="nucleotide sequence ID" value="NZ_CP011055.2"/>
</dbReference>
<evidence type="ECO:0000256" key="2">
    <source>
        <dbReference type="ARBA" id="ARBA00022730"/>
    </source>
</evidence>
<dbReference type="FunFam" id="3.90.105.20:FF:000001">
    <property type="entry name" value="60S acidic ribosomal protein P0"/>
    <property type="match status" value="1"/>
</dbReference>
<feature type="region of interest" description="Disordered" evidence="7">
    <location>
        <begin position="298"/>
        <end position="338"/>
    </location>
</feature>
<evidence type="ECO:0000313" key="25">
    <source>
        <dbReference type="Proteomes" id="UP000267993"/>
    </source>
</evidence>
<dbReference type="EMBL" id="CP033238">
    <property type="protein sequence ID" value="AZF75984.1"/>
    <property type="molecule type" value="Genomic_DNA"/>
</dbReference>
<dbReference type="KEGG" id="ssof:SULC_1358"/>
<dbReference type="GO" id="GO:0000027">
    <property type="term" value="P:ribosomal large subunit assembly"/>
    <property type="evidence" value="ECO:0007669"/>
    <property type="project" value="TreeGrafter"/>
</dbReference>
<dbReference type="EMBL" id="CP050869">
    <property type="protein sequence ID" value="QPG50638.1"/>
    <property type="molecule type" value="Genomic_DNA"/>
</dbReference>
<evidence type="ECO:0000313" key="17">
    <source>
        <dbReference type="EMBL" id="AZF81197.1"/>
    </source>
</evidence>
<evidence type="ECO:0000313" key="19">
    <source>
        <dbReference type="EMBL" id="QPG50638.1"/>
    </source>
</evidence>
<evidence type="ECO:0000259" key="8">
    <source>
        <dbReference type="Pfam" id="PF17777"/>
    </source>
</evidence>
<reference evidence="21 22" key="1">
    <citation type="journal article" date="2015" name="Genome Announc.">
        <title>Complete Genome Sequence of Sulfolobus solfataricus Strain 98/2 and Evolved Derivatives.</title>
        <authorList>
            <person name="McCarthy S."/>
            <person name="Gradnigo J."/>
            <person name="Johnson T."/>
            <person name="Payne S."/>
            <person name="Lipzen A."/>
            <person name="Martin J."/>
            <person name="Schackwitz W."/>
            <person name="Moriyama E."/>
            <person name="Blum P."/>
        </authorList>
    </citation>
    <scope>NUCLEOTIDE SEQUENCE [LARGE SCALE GENOMIC DNA]</scope>
    <source>
        <strain evidence="21">98/2 SULC</strain>
        <strain evidence="9">SARC-B</strain>
        <strain evidence="10">SARC-C</strain>
        <strain evidence="11 23">SULA</strain>
        <strain evidence="22">SULB</strain>
    </source>
</reference>
<dbReference type="GeneID" id="1455483"/>
<gene>
    <name evidence="6" type="primary">rpl10</name>
    <name evidence="6" type="synonym">rplP0</name>
    <name evidence="19" type="ORF">HFC64_13215</name>
    <name evidence="20" type="ORF">SSOP1_0322</name>
    <name evidence="11" type="ORF">SULA_1359</name>
    <name evidence="9" type="ORF">SULB_1360</name>
    <name evidence="10" type="ORF">SULC_1358</name>
    <name evidence="12" type="ORF">SULG_06745</name>
    <name evidence="13" type="ORF">SULH_06745</name>
    <name evidence="14" type="ORF">SULI_06745</name>
    <name evidence="15" type="ORF">SULM_06745</name>
    <name evidence="16" type="ORF">SULN_06745</name>
    <name evidence="17" type="ORF">SULO_06755</name>
    <name evidence="18" type="ORF">SULZ_06990</name>
</gene>
<dbReference type="EMBL" id="CP011056">
    <property type="protein sequence ID" value="AKA76348.1"/>
    <property type="molecule type" value="Genomic_DNA"/>
</dbReference>
<comment type="similarity">
    <text evidence="1 6">Belongs to the universal ribosomal protein uL10 family.</text>
</comment>
<reference evidence="24" key="3">
    <citation type="submission" date="2016-04" db="EMBL/GenBank/DDBJ databases">
        <authorList>
            <person name="Shah S.A."/>
            <person name="Garrett R.A."/>
        </authorList>
    </citation>
    <scope>NUCLEOTIDE SEQUENCE [LARGE SCALE GENOMIC DNA]</scope>
    <source>
        <strain evidence="24">ATCC 35091 / DSM 1616 / JCM 8930 / NBRC 15331 / P1</strain>
    </source>
</reference>
<evidence type="ECO:0000313" key="18">
    <source>
        <dbReference type="EMBL" id="AZF83835.1"/>
    </source>
</evidence>
<evidence type="ECO:0000313" key="32">
    <source>
        <dbReference type="Proteomes" id="UP000594632"/>
    </source>
</evidence>
<comment type="subunit">
    <text evidence="6">Part of the 50S ribosomal subunit. Forms part of the ribosomal stalk which helps the ribosome interact with GTP-bound translation factors. Forms a heptameric L10(L12)2(L12)2(L12)2 complex, where L10 forms an elongated spine to which the L12 dimers bind in a sequential fashion.</text>
</comment>
<dbReference type="InterPro" id="IPR001790">
    <property type="entry name" value="Ribosomal_uL10"/>
</dbReference>
<dbReference type="Pfam" id="PF17777">
    <property type="entry name" value="RL10P_insert"/>
    <property type="match status" value="1"/>
</dbReference>
<evidence type="ECO:0000256" key="3">
    <source>
        <dbReference type="ARBA" id="ARBA00022884"/>
    </source>
</evidence>
<keyword evidence="3 6" id="KW-0694">RNA-binding</keyword>
<dbReference type="Gene3D" id="3.30.70.1730">
    <property type="match status" value="1"/>
</dbReference>
<evidence type="ECO:0000256" key="5">
    <source>
        <dbReference type="ARBA" id="ARBA00023274"/>
    </source>
</evidence>
<dbReference type="GO" id="GO:0022625">
    <property type="term" value="C:cytosolic large ribosomal subunit"/>
    <property type="evidence" value="ECO:0007669"/>
    <property type="project" value="TreeGrafter"/>
</dbReference>
<organism evidence="10 21">
    <name type="scientific">Saccharolobus solfataricus</name>
    <name type="common">Sulfolobus solfataricus</name>
    <dbReference type="NCBI Taxonomy" id="2287"/>
    <lineage>
        <taxon>Archaea</taxon>
        <taxon>Thermoproteota</taxon>
        <taxon>Thermoprotei</taxon>
        <taxon>Sulfolobales</taxon>
        <taxon>Sulfolobaceae</taxon>
        <taxon>Saccharolobus</taxon>
    </lineage>
</organism>
<dbReference type="GO" id="GO:0002181">
    <property type="term" value="P:cytoplasmic translation"/>
    <property type="evidence" value="ECO:0007669"/>
    <property type="project" value="TreeGrafter"/>
</dbReference>
<dbReference type="Proteomes" id="UP000273194">
    <property type="component" value="Chromosome"/>
</dbReference>
<evidence type="ECO:0000313" key="12">
    <source>
        <dbReference type="EMBL" id="AZF68120.1"/>
    </source>
</evidence>
<dbReference type="Proteomes" id="UP000275843">
    <property type="component" value="Chromosome"/>
</dbReference>
<evidence type="ECO:0000313" key="14">
    <source>
        <dbReference type="EMBL" id="AZF73360.1"/>
    </source>
</evidence>
<evidence type="ECO:0000313" key="13">
    <source>
        <dbReference type="EMBL" id="AZF70740.1"/>
    </source>
</evidence>
<dbReference type="CDD" id="cd05795">
    <property type="entry name" value="Ribosomal_P0_L10e"/>
    <property type="match status" value="1"/>
</dbReference>
<evidence type="ECO:0000256" key="7">
    <source>
        <dbReference type="SAM" id="MobiDB-lite"/>
    </source>
</evidence>
<keyword evidence="2 6" id="KW-0699">rRNA-binding</keyword>
<reference evidence="10" key="5">
    <citation type="submission" date="2018-10" db="EMBL/GenBank/DDBJ databases">
        <authorList>
            <person name="McCarthy S."/>
            <person name="Gradnigo J."/>
            <person name="Johnson T."/>
            <person name="Payne S."/>
            <person name="Lipzen A."/>
            <person name="Schackwitz W."/>
            <person name="Martin J."/>
            <person name="Moriyama E."/>
            <person name="Blum P."/>
        </authorList>
    </citation>
    <scope>NUCLEOTIDE SEQUENCE</scope>
    <source>
        <strain evidence="9">SARC-B</strain>
        <strain evidence="10">SARC-C</strain>
        <strain evidence="11">SULA</strain>
    </source>
</reference>
<dbReference type="EMBL" id="CP033236">
    <property type="protein sequence ID" value="AZF70740.1"/>
    <property type="molecule type" value="Genomic_DNA"/>
</dbReference>
<evidence type="ECO:0000313" key="28">
    <source>
        <dbReference type="Proteomes" id="UP000273443"/>
    </source>
</evidence>
<dbReference type="GO" id="GO:0003735">
    <property type="term" value="F:structural constituent of ribosome"/>
    <property type="evidence" value="ECO:0007669"/>
    <property type="project" value="TreeGrafter"/>
</dbReference>
<dbReference type="EMBL" id="CP033239">
    <property type="protein sequence ID" value="AZF78594.1"/>
    <property type="molecule type" value="Genomic_DNA"/>
</dbReference>